<dbReference type="Pfam" id="PF13865">
    <property type="entry name" value="FoP_duplication"/>
    <property type="match status" value="1"/>
</dbReference>
<dbReference type="GO" id="GO:0003729">
    <property type="term" value="F:mRNA binding"/>
    <property type="evidence" value="ECO:0007669"/>
    <property type="project" value="TreeGrafter"/>
</dbReference>
<evidence type="ECO:0000313" key="5">
    <source>
        <dbReference type="EMBL" id="GAW05166.1"/>
    </source>
</evidence>
<keyword evidence="6" id="KW-1185">Reference proteome</keyword>
<reference evidence="5 6" key="1">
    <citation type="submission" date="2016-08" db="EMBL/GenBank/DDBJ databases">
        <authorList>
            <consortium name="Lentinula edodes genome sequencing consortium"/>
            <person name="Sakamoto Y."/>
            <person name="Nakade K."/>
            <person name="Sato S."/>
            <person name="Yoshida Y."/>
            <person name="Miyazaki K."/>
            <person name="Natsume S."/>
            <person name="Konno N."/>
        </authorList>
    </citation>
    <scope>NUCLEOTIDE SEQUENCE [LARGE SCALE GENOMIC DNA]</scope>
    <source>
        <strain evidence="5 6">NBRC 111202</strain>
    </source>
</reference>
<evidence type="ECO:0000256" key="2">
    <source>
        <dbReference type="PROSITE-ProRule" id="PRU00176"/>
    </source>
</evidence>
<dbReference type="InterPro" id="IPR012677">
    <property type="entry name" value="Nucleotide-bd_a/b_plait_sf"/>
</dbReference>
<evidence type="ECO:0000256" key="1">
    <source>
        <dbReference type="ARBA" id="ARBA00022884"/>
    </source>
</evidence>
<feature type="compositionally biased region" description="Low complexity" evidence="3">
    <location>
        <begin position="211"/>
        <end position="223"/>
    </location>
</feature>
<dbReference type="SMART" id="SM00360">
    <property type="entry name" value="RRM"/>
    <property type="match status" value="1"/>
</dbReference>
<dbReference type="STRING" id="5353.A0A1Q3ED86"/>
<feature type="domain" description="RRM" evidence="4">
    <location>
        <begin position="65"/>
        <end position="144"/>
    </location>
</feature>
<dbReference type="PANTHER" id="PTHR19965">
    <property type="entry name" value="RNA AND EXPORT FACTOR BINDING PROTEIN"/>
    <property type="match status" value="1"/>
</dbReference>
<accession>A0A1Q3ED86</accession>
<keyword evidence="1 2" id="KW-0694">RNA-binding</keyword>
<gene>
    <name evidence="5" type="ORF">LENED_007006</name>
</gene>
<name>A0A1Q3ED86_LENED</name>
<feature type="compositionally biased region" description="Basic residues" evidence="3">
    <location>
        <begin position="179"/>
        <end position="190"/>
    </location>
</feature>
<dbReference type="EMBL" id="BDGU01000236">
    <property type="protein sequence ID" value="GAW05166.1"/>
    <property type="molecule type" value="Genomic_DNA"/>
</dbReference>
<feature type="region of interest" description="Disordered" evidence="3">
    <location>
        <begin position="162"/>
        <end position="223"/>
    </location>
</feature>
<organism evidence="5 6">
    <name type="scientific">Lentinula edodes</name>
    <name type="common">Shiitake mushroom</name>
    <name type="synonym">Lentinus edodes</name>
    <dbReference type="NCBI Taxonomy" id="5353"/>
    <lineage>
        <taxon>Eukaryota</taxon>
        <taxon>Fungi</taxon>
        <taxon>Dikarya</taxon>
        <taxon>Basidiomycota</taxon>
        <taxon>Agaricomycotina</taxon>
        <taxon>Agaricomycetes</taxon>
        <taxon>Agaricomycetidae</taxon>
        <taxon>Agaricales</taxon>
        <taxon>Marasmiineae</taxon>
        <taxon>Omphalotaceae</taxon>
        <taxon>Lentinula</taxon>
    </lineage>
</organism>
<feature type="compositionally biased region" description="Basic residues" evidence="3">
    <location>
        <begin position="14"/>
        <end position="23"/>
    </location>
</feature>
<sequence length="223" mass="23726">MDNMNKSLDDIIKSRPRTHRRSSGRNARAQVLGKTPAAAAPAARQRIKVAKATPALPATAQQPADKIIVSNLPQDVNEQQVKELFHTTVGPLREVTLHYDSAGRSKGVAAVLFQRKGDGTKAFQQYNNRLIDGKRPMKIEIVVDPTRAAPGPSLAARVAPATVAAQPNGAHNANGTRGGARRGRGRGGRTRKNERPNKSAADLDAEMEDYTSTTAPAATTAAA</sequence>
<dbReference type="InterPro" id="IPR035979">
    <property type="entry name" value="RBD_domain_sf"/>
</dbReference>
<proteinExistence type="predicted"/>
<dbReference type="Pfam" id="PF00076">
    <property type="entry name" value="RRM_1"/>
    <property type="match status" value="1"/>
</dbReference>
<dbReference type="PROSITE" id="PS50102">
    <property type="entry name" value="RRM"/>
    <property type="match status" value="1"/>
</dbReference>
<dbReference type="GO" id="GO:0005634">
    <property type="term" value="C:nucleus"/>
    <property type="evidence" value="ECO:0007669"/>
    <property type="project" value="TreeGrafter"/>
</dbReference>
<protein>
    <submittedName>
        <fullName evidence="5">Rna annealing factor</fullName>
    </submittedName>
</protein>
<dbReference type="InterPro" id="IPR051229">
    <property type="entry name" value="ALYREF_mRNA_export"/>
</dbReference>
<dbReference type="PANTHER" id="PTHR19965:SF35">
    <property type="entry name" value="RNA ANNEALING PROTEIN YRA1"/>
    <property type="match status" value="1"/>
</dbReference>
<evidence type="ECO:0000256" key="3">
    <source>
        <dbReference type="SAM" id="MobiDB-lite"/>
    </source>
</evidence>
<dbReference type="InterPro" id="IPR025715">
    <property type="entry name" value="FoP_C"/>
</dbReference>
<dbReference type="SUPFAM" id="SSF54928">
    <property type="entry name" value="RNA-binding domain, RBD"/>
    <property type="match status" value="1"/>
</dbReference>
<dbReference type="AlphaFoldDB" id="A0A1Q3ED86"/>
<reference evidence="5 6" key="2">
    <citation type="submission" date="2017-02" db="EMBL/GenBank/DDBJ databases">
        <title>A genome survey and senescence transcriptome analysis in Lentinula edodes.</title>
        <authorList>
            <person name="Sakamoto Y."/>
            <person name="Nakade K."/>
            <person name="Sato S."/>
            <person name="Yoshida Y."/>
            <person name="Miyazaki K."/>
            <person name="Natsume S."/>
            <person name="Konno N."/>
        </authorList>
    </citation>
    <scope>NUCLEOTIDE SEQUENCE [LARGE SCALE GENOMIC DNA]</scope>
    <source>
        <strain evidence="5 6">NBRC 111202</strain>
    </source>
</reference>
<evidence type="ECO:0000313" key="6">
    <source>
        <dbReference type="Proteomes" id="UP000188533"/>
    </source>
</evidence>
<evidence type="ECO:0000259" key="4">
    <source>
        <dbReference type="PROSITE" id="PS50102"/>
    </source>
</evidence>
<dbReference type="Proteomes" id="UP000188533">
    <property type="component" value="Unassembled WGS sequence"/>
</dbReference>
<dbReference type="InterPro" id="IPR000504">
    <property type="entry name" value="RRM_dom"/>
</dbReference>
<dbReference type="Gene3D" id="3.30.70.330">
    <property type="match status" value="1"/>
</dbReference>
<comment type="caution">
    <text evidence="5">The sequence shown here is derived from an EMBL/GenBank/DDBJ whole genome shotgun (WGS) entry which is preliminary data.</text>
</comment>
<feature type="region of interest" description="Disordered" evidence="3">
    <location>
        <begin position="1"/>
        <end position="42"/>
    </location>
</feature>
<dbReference type="SMART" id="SM01218">
    <property type="entry name" value="FoP_duplication"/>
    <property type="match status" value="1"/>
</dbReference>